<accession>A0A7E4V8L3</accession>
<protein>
    <recommendedName>
        <fullName evidence="9">Lipase</fullName>
    </recommendedName>
</protein>
<dbReference type="PIRSF" id="PIRSF000862">
    <property type="entry name" value="Steryl_ester_lip"/>
    <property type="match status" value="1"/>
</dbReference>
<evidence type="ECO:0000256" key="11">
    <source>
        <dbReference type="SAM" id="SignalP"/>
    </source>
</evidence>
<evidence type="ECO:0000256" key="5">
    <source>
        <dbReference type="ARBA" id="ARBA00022963"/>
    </source>
</evidence>
<dbReference type="GO" id="GO:0016042">
    <property type="term" value="P:lipid catabolic process"/>
    <property type="evidence" value="ECO:0007669"/>
    <property type="project" value="UniProtKB-KW"/>
</dbReference>
<feature type="chain" id="PRO_5028848881" description="Lipase" evidence="11">
    <location>
        <begin position="23"/>
        <end position="403"/>
    </location>
</feature>
<comment type="similarity">
    <text evidence="2 9">Belongs to the AB hydrolase superfamily. Lipase family.</text>
</comment>
<feature type="active site" description="Nucleophile" evidence="10">
    <location>
        <position position="169"/>
    </location>
</feature>
<evidence type="ECO:0000313" key="13">
    <source>
        <dbReference type="Proteomes" id="UP000492821"/>
    </source>
</evidence>
<name>A0A7E4V8L3_PANRE</name>
<keyword evidence="3 11" id="KW-0732">Signal</keyword>
<dbReference type="PANTHER" id="PTHR11005">
    <property type="entry name" value="LYSOSOMAL ACID LIPASE-RELATED"/>
    <property type="match status" value="1"/>
</dbReference>
<evidence type="ECO:0000256" key="4">
    <source>
        <dbReference type="ARBA" id="ARBA00022801"/>
    </source>
</evidence>
<keyword evidence="4 9" id="KW-0378">Hydrolase</keyword>
<keyword evidence="8" id="KW-0458">Lysosome</keyword>
<sequence>MIMQHFRVFVFLTVFLFGLVLAGDPEAGKRTPEIIKHWGYPAEEHYPITDDGYILGMHRIPHGLKDGLDPSAKRPAVFLQHGLEASSSSWISNLPADSFGYILADAGFDVWMGNVRGNLYSKNHVSLDPKSHAFWNFTWDAMVEHDLDAMIDYVLDKTGEKDVYYVGHSQGTLIMFSKLSEDVNFAQKIRKFFALAPVGTVKHIKGMLDFIATTFWLEFNLMYNILGENEFTPDDAFFKAVVKLFCTNPIAEGACESVLFLMCGPSSNQMDATRLPVFLSDEPAGTSMKNILHWTQMVRSGKQQKYDFGSKGNQQAYGSSTPPEYDIRKIVADIHLYWSPNDWLADETDIVNHLLVDLTKNALKESVVLADFEHLDFIWGEKAAAQVYAPILKTIKDDLTARK</sequence>
<feature type="signal peptide" evidence="11">
    <location>
        <begin position="1"/>
        <end position="22"/>
    </location>
</feature>
<dbReference type="FunFam" id="3.40.50.1820:FF:000021">
    <property type="entry name" value="Lipase"/>
    <property type="match status" value="1"/>
</dbReference>
<evidence type="ECO:0000256" key="9">
    <source>
        <dbReference type="PIRNR" id="PIRNR000862"/>
    </source>
</evidence>
<keyword evidence="6" id="KW-0443">Lipid metabolism</keyword>
<dbReference type="Proteomes" id="UP000492821">
    <property type="component" value="Unassembled WGS sequence"/>
</dbReference>
<keyword evidence="13" id="KW-1185">Reference proteome</keyword>
<evidence type="ECO:0000313" key="14">
    <source>
        <dbReference type="WBParaSite" id="Pan_g17862.t1"/>
    </source>
</evidence>
<dbReference type="InterPro" id="IPR029058">
    <property type="entry name" value="AB_hydrolase_fold"/>
</dbReference>
<dbReference type="AlphaFoldDB" id="A0A7E4V8L3"/>
<dbReference type="GO" id="GO:0016788">
    <property type="term" value="F:hydrolase activity, acting on ester bonds"/>
    <property type="evidence" value="ECO:0007669"/>
    <property type="project" value="InterPro"/>
</dbReference>
<evidence type="ECO:0000256" key="3">
    <source>
        <dbReference type="ARBA" id="ARBA00022729"/>
    </source>
</evidence>
<evidence type="ECO:0000259" key="12">
    <source>
        <dbReference type="Pfam" id="PF04083"/>
    </source>
</evidence>
<feature type="domain" description="Partial AB-hydrolase lipase" evidence="12">
    <location>
        <begin position="31"/>
        <end position="94"/>
    </location>
</feature>
<dbReference type="InterPro" id="IPR006693">
    <property type="entry name" value="AB_hydrolase_lipase"/>
</dbReference>
<feature type="active site" description="Charge relay system" evidence="10">
    <location>
        <position position="342"/>
    </location>
</feature>
<evidence type="ECO:0000256" key="8">
    <source>
        <dbReference type="ARBA" id="ARBA00023228"/>
    </source>
</evidence>
<dbReference type="Pfam" id="PF04083">
    <property type="entry name" value="Abhydro_lipase"/>
    <property type="match status" value="1"/>
</dbReference>
<dbReference type="WBParaSite" id="Pan_g17862.t1">
    <property type="protein sequence ID" value="Pan_g17862.t1"/>
    <property type="gene ID" value="Pan_g17862"/>
</dbReference>
<dbReference type="GO" id="GO:0043202">
    <property type="term" value="C:lysosomal lumen"/>
    <property type="evidence" value="ECO:0007669"/>
    <property type="project" value="UniProtKB-SubCell"/>
</dbReference>
<reference evidence="14" key="2">
    <citation type="submission" date="2020-10" db="UniProtKB">
        <authorList>
            <consortium name="WormBaseParasite"/>
        </authorList>
    </citation>
    <scope>IDENTIFICATION</scope>
</reference>
<evidence type="ECO:0000256" key="2">
    <source>
        <dbReference type="ARBA" id="ARBA00010701"/>
    </source>
</evidence>
<feature type="active site" description="Charge relay system" evidence="10">
    <location>
        <position position="374"/>
    </location>
</feature>
<reference evidence="13" key="1">
    <citation type="journal article" date="2013" name="Genetics">
        <title>The draft genome and transcriptome of Panagrellus redivivus are shaped by the harsh demands of a free-living lifestyle.</title>
        <authorList>
            <person name="Srinivasan J."/>
            <person name="Dillman A.R."/>
            <person name="Macchietto M.G."/>
            <person name="Heikkinen L."/>
            <person name="Lakso M."/>
            <person name="Fracchia K.M."/>
            <person name="Antoshechkin I."/>
            <person name="Mortazavi A."/>
            <person name="Wong G."/>
            <person name="Sternberg P.W."/>
        </authorList>
    </citation>
    <scope>NUCLEOTIDE SEQUENCE [LARGE SCALE GENOMIC DNA]</scope>
    <source>
        <strain evidence="13">MT8872</strain>
    </source>
</reference>
<dbReference type="SUPFAM" id="SSF53474">
    <property type="entry name" value="alpha/beta-Hydrolases"/>
    <property type="match status" value="1"/>
</dbReference>
<comment type="subcellular location">
    <subcellularLocation>
        <location evidence="1">Lysosome lumen</location>
    </subcellularLocation>
</comment>
<proteinExistence type="inferred from homology"/>
<evidence type="ECO:0000256" key="10">
    <source>
        <dbReference type="PIRSR" id="PIRSR000862-1"/>
    </source>
</evidence>
<evidence type="ECO:0000256" key="7">
    <source>
        <dbReference type="ARBA" id="ARBA00023180"/>
    </source>
</evidence>
<evidence type="ECO:0000256" key="1">
    <source>
        <dbReference type="ARBA" id="ARBA00004227"/>
    </source>
</evidence>
<evidence type="ECO:0000256" key="6">
    <source>
        <dbReference type="ARBA" id="ARBA00023098"/>
    </source>
</evidence>
<dbReference type="Gene3D" id="3.40.50.1820">
    <property type="entry name" value="alpha/beta hydrolase"/>
    <property type="match status" value="1"/>
</dbReference>
<dbReference type="InterPro" id="IPR025483">
    <property type="entry name" value="Lipase_euk"/>
</dbReference>
<keyword evidence="7" id="KW-0325">Glycoprotein</keyword>
<organism evidence="13 14">
    <name type="scientific">Panagrellus redivivus</name>
    <name type="common">Microworm</name>
    <dbReference type="NCBI Taxonomy" id="6233"/>
    <lineage>
        <taxon>Eukaryota</taxon>
        <taxon>Metazoa</taxon>
        <taxon>Ecdysozoa</taxon>
        <taxon>Nematoda</taxon>
        <taxon>Chromadorea</taxon>
        <taxon>Rhabditida</taxon>
        <taxon>Tylenchina</taxon>
        <taxon>Panagrolaimomorpha</taxon>
        <taxon>Panagrolaimoidea</taxon>
        <taxon>Panagrolaimidae</taxon>
        <taxon>Panagrellus</taxon>
    </lineage>
</organism>
<keyword evidence="5 9" id="KW-0442">Lipid degradation</keyword>